<proteinExistence type="predicted"/>
<sequence>MAEQMTVVFGAITMGSGITLVQANVEER</sequence>
<accession>A0A0E9VRZ8</accession>
<dbReference type="AlphaFoldDB" id="A0A0E9VRZ8"/>
<name>A0A0E9VRZ8_ANGAN</name>
<dbReference type="EMBL" id="GBXM01046453">
    <property type="protein sequence ID" value="JAH62124.1"/>
    <property type="molecule type" value="Transcribed_RNA"/>
</dbReference>
<reference evidence="1" key="2">
    <citation type="journal article" date="2015" name="Fish Shellfish Immunol.">
        <title>Early steps in the European eel (Anguilla anguilla)-Vibrio vulnificus interaction in the gills: Role of the RtxA13 toxin.</title>
        <authorList>
            <person name="Callol A."/>
            <person name="Pajuelo D."/>
            <person name="Ebbesson L."/>
            <person name="Teles M."/>
            <person name="MacKenzie S."/>
            <person name="Amaro C."/>
        </authorList>
    </citation>
    <scope>NUCLEOTIDE SEQUENCE</scope>
</reference>
<evidence type="ECO:0000313" key="1">
    <source>
        <dbReference type="EMBL" id="JAH80772.1"/>
    </source>
</evidence>
<organism evidence="1">
    <name type="scientific">Anguilla anguilla</name>
    <name type="common">European freshwater eel</name>
    <name type="synonym">Muraena anguilla</name>
    <dbReference type="NCBI Taxonomy" id="7936"/>
    <lineage>
        <taxon>Eukaryota</taxon>
        <taxon>Metazoa</taxon>
        <taxon>Chordata</taxon>
        <taxon>Craniata</taxon>
        <taxon>Vertebrata</taxon>
        <taxon>Euteleostomi</taxon>
        <taxon>Actinopterygii</taxon>
        <taxon>Neopterygii</taxon>
        <taxon>Teleostei</taxon>
        <taxon>Anguilliformes</taxon>
        <taxon>Anguillidae</taxon>
        <taxon>Anguilla</taxon>
    </lineage>
</organism>
<dbReference type="EMBL" id="GBXM01027805">
    <property type="protein sequence ID" value="JAH80772.1"/>
    <property type="molecule type" value="Transcribed_RNA"/>
</dbReference>
<protein>
    <submittedName>
        <fullName evidence="1">Uncharacterized protein</fullName>
    </submittedName>
</protein>
<reference evidence="1" key="1">
    <citation type="submission" date="2014-11" db="EMBL/GenBank/DDBJ databases">
        <authorList>
            <person name="Amaro Gonzalez C."/>
        </authorList>
    </citation>
    <scope>NUCLEOTIDE SEQUENCE</scope>
</reference>